<dbReference type="Pfam" id="PF04398">
    <property type="entry name" value="DUF538"/>
    <property type="match status" value="1"/>
</dbReference>
<dbReference type="InterPro" id="IPR036758">
    <property type="entry name" value="At5g01610-like"/>
</dbReference>
<dbReference type="SUPFAM" id="SSF141562">
    <property type="entry name" value="At5g01610-like"/>
    <property type="match status" value="1"/>
</dbReference>
<dbReference type="OrthoDB" id="1878965at2759"/>
<feature type="compositionally biased region" description="Pro residues" evidence="1">
    <location>
        <begin position="24"/>
        <end position="34"/>
    </location>
</feature>
<dbReference type="PANTHER" id="PTHR31676">
    <property type="entry name" value="T31J12.3 PROTEIN-RELATED"/>
    <property type="match status" value="1"/>
</dbReference>
<feature type="region of interest" description="Disordered" evidence="1">
    <location>
        <begin position="231"/>
        <end position="301"/>
    </location>
</feature>
<dbReference type="STRING" id="1504633.A0A2T7EI24"/>
<sequence length="301" mass="32210">MSWDTPPASGDLSYISGRLALPSPSTPSLPPTNPLHPLTAPTPLRRRRRRRVSILPPPPAPPTMTLTIPEDVRAKAEIYVGDAAGQEKTRFLLQETGLPSGLLPLKDIVECGYVEETGFVWLKQRRKVDHYFARAGRHVSYGAEVSAVAEKGRLKKITGVKAKEMLIWVTLHEICVDDPPQGKLHCKAIGGLSRSFPVEAFEADGPPPAAAAAAARAVDVAANGNGNGAAAKEEVAAKKEGAVEEEKKEDAPAAAGEEKKTKEEEEKGDTAAAIDKVEEKLKEMSTEVPARKHADAVAAKN</sequence>
<keyword evidence="3" id="KW-1185">Reference proteome</keyword>
<dbReference type="Gramene" id="PUZ67465">
    <property type="protein sequence ID" value="PUZ67465"/>
    <property type="gene ID" value="GQ55_3G437300"/>
</dbReference>
<dbReference type="InterPro" id="IPR007493">
    <property type="entry name" value="DUF538"/>
</dbReference>
<feature type="region of interest" description="Disordered" evidence="1">
    <location>
        <begin position="1"/>
        <end position="62"/>
    </location>
</feature>
<dbReference type="Gene3D" id="2.30.240.10">
    <property type="entry name" value="At5g01610-like"/>
    <property type="match status" value="1"/>
</dbReference>
<dbReference type="PANTHER" id="PTHR31676:SF10">
    <property type="entry name" value="EXPRESSED PROTEIN"/>
    <property type="match status" value="1"/>
</dbReference>
<evidence type="ECO:0000256" key="1">
    <source>
        <dbReference type="SAM" id="MobiDB-lite"/>
    </source>
</evidence>
<dbReference type="EMBL" id="CM009751">
    <property type="protein sequence ID" value="PUZ67465.1"/>
    <property type="molecule type" value="Genomic_DNA"/>
</dbReference>
<reference evidence="2 3" key="1">
    <citation type="submission" date="2018-04" db="EMBL/GenBank/DDBJ databases">
        <title>WGS assembly of Panicum hallii var. hallii HAL2.</title>
        <authorList>
            <person name="Lovell J."/>
            <person name="Jenkins J."/>
            <person name="Lowry D."/>
            <person name="Mamidi S."/>
            <person name="Sreedasyam A."/>
            <person name="Weng X."/>
            <person name="Barry K."/>
            <person name="Bonette J."/>
            <person name="Campitelli B."/>
            <person name="Daum C."/>
            <person name="Gordon S."/>
            <person name="Gould B."/>
            <person name="Lipzen A."/>
            <person name="MacQueen A."/>
            <person name="Palacio-Mejia J."/>
            <person name="Plott C."/>
            <person name="Shakirov E."/>
            <person name="Shu S."/>
            <person name="Yoshinaga Y."/>
            <person name="Zane M."/>
            <person name="Rokhsar D."/>
            <person name="Grimwood J."/>
            <person name="Schmutz J."/>
            <person name="Juenger T."/>
        </authorList>
    </citation>
    <scope>NUCLEOTIDE SEQUENCE [LARGE SCALE GENOMIC DNA]</scope>
    <source>
        <strain evidence="3">cv. HAL2</strain>
    </source>
</reference>
<name>A0A2T7EI24_9POAL</name>
<protein>
    <submittedName>
        <fullName evidence="2">Uncharacterized protein</fullName>
    </submittedName>
</protein>
<gene>
    <name evidence="2" type="ORF">GQ55_3G437300</name>
</gene>
<accession>A0A2T7EI24</accession>
<feature type="compositionally biased region" description="Basic and acidic residues" evidence="1">
    <location>
        <begin position="231"/>
        <end position="295"/>
    </location>
</feature>
<evidence type="ECO:0000313" key="3">
    <source>
        <dbReference type="Proteomes" id="UP000244336"/>
    </source>
</evidence>
<organism evidence="2 3">
    <name type="scientific">Panicum hallii var. hallii</name>
    <dbReference type="NCBI Taxonomy" id="1504633"/>
    <lineage>
        <taxon>Eukaryota</taxon>
        <taxon>Viridiplantae</taxon>
        <taxon>Streptophyta</taxon>
        <taxon>Embryophyta</taxon>
        <taxon>Tracheophyta</taxon>
        <taxon>Spermatophyta</taxon>
        <taxon>Magnoliopsida</taxon>
        <taxon>Liliopsida</taxon>
        <taxon>Poales</taxon>
        <taxon>Poaceae</taxon>
        <taxon>PACMAD clade</taxon>
        <taxon>Panicoideae</taxon>
        <taxon>Panicodae</taxon>
        <taxon>Paniceae</taxon>
        <taxon>Panicinae</taxon>
        <taxon>Panicum</taxon>
        <taxon>Panicum sect. Panicum</taxon>
    </lineage>
</organism>
<proteinExistence type="predicted"/>
<evidence type="ECO:0000313" key="2">
    <source>
        <dbReference type="EMBL" id="PUZ67465.1"/>
    </source>
</evidence>
<dbReference type="Proteomes" id="UP000244336">
    <property type="component" value="Chromosome 3"/>
</dbReference>
<dbReference type="AlphaFoldDB" id="A0A2T7EI24"/>